<evidence type="ECO:0000313" key="14">
    <source>
        <dbReference type="EMBL" id="TFF66774.1"/>
    </source>
</evidence>
<dbReference type="CDD" id="cd00984">
    <property type="entry name" value="DnaB_C"/>
    <property type="match status" value="1"/>
</dbReference>
<dbReference type="AlphaFoldDB" id="A0A4R9C3S6"/>
<evidence type="ECO:0000256" key="11">
    <source>
        <dbReference type="NCBIfam" id="TIGR00665"/>
    </source>
</evidence>
<evidence type="ECO:0000313" key="15">
    <source>
        <dbReference type="Proteomes" id="UP000297454"/>
    </source>
</evidence>
<organism evidence="14 15">
    <name type="scientific">Helcococcus ovis</name>
    <dbReference type="NCBI Taxonomy" id="72026"/>
    <lineage>
        <taxon>Bacteria</taxon>
        <taxon>Bacillati</taxon>
        <taxon>Bacillota</taxon>
        <taxon>Tissierellia</taxon>
        <taxon>Tissierellales</taxon>
        <taxon>Peptoniphilaceae</taxon>
        <taxon>Helcococcus</taxon>
    </lineage>
</organism>
<dbReference type="InterPro" id="IPR027417">
    <property type="entry name" value="P-loop_NTPase"/>
</dbReference>
<proteinExistence type="inferred from homology"/>
<dbReference type="EC" id="5.6.2.3" evidence="11 12"/>
<dbReference type="GO" id="GO:0003677">
    <property type="term" value="F:DNA binding"/>
    <property type="evidence" value="ECO:0007669"/>
    <property type="project" value="UniProtKB-UniRule"/>
</dbReference>
<dbReference type="GO" id="GO:0005524">
    <property type="term" value="F:ATP binding"/>
    <property type="evidence" value="ECO:0007669"/>
    <property type="project" value="UniProtKB-UniRule"/>
</dbReference>
<comment type="similarity">
    <text evidence="1 12">Belongs to the helicase family. DnaB subfamily.</text>
</comment>
<keyword evidence="7 12" id="KW-0067">ATP-binding</keyword>
<dbReference type="NCBIfam" id="TIGR00665">
    <property type="entry name" value="DnaB"/>
    <property type="match status" value="1"/>
</dbReference>
<dbReference type="Pfam" id="PF03796">
    <property type="entry name" value="DnaB_C"/>
    <property type="match status" value="1"/>
</dbReference>
<comment type="function">
    <text evidence="12">The main replicative DNA helicase, it participates in initiation and elongation during chromosome replication. Travels ahead of the DNA replisome, separating dsDNA into templates for DNA synthesis. A processive ATP-dependent 5'-3' DNA helicase it has DNA-dependent ATPase activity.</text>
</comment>
<dbReference type="Gene3D" id="1.10.860.10">
    <property type="entry name" value="DNAb Helicase, Chain A"/>
    <property type="match status" value="1"/>
</dbReference>
<comment type="caution">
    <text evidence="14">The sequence shown here is derived from an EMBL/GenBank/DDBJ whole genome shotgun (WGS) entry which is preliminary data.</text>
</comment>
<dbReference type="PANTHER" id="PTHR30153:SF2">
    <property type="entry name" value="REPLICATIVE DNA HELICASE"/>
    <property type="match status" value="1"/>
</dbReference>
<dbReference type="SUPFAM" id="SSF52540">
    <property type="entry name" value="P-loop containing nucleoside triphosphate hydrolases"/>
    <property type="match status" value="1"/>
</dbReference>
<dbReference type="InterPro" id="IPR036185">
    <property type="entry name" value="DNA_heli_DnaB-like_N_sf"/>
</dbReference>
<dbReference type="Gene3D" id="3.40.50.300">
    <property type="entry name" value="P-loop containing nucleotide triphosphate hydrolases"/>
    <property type="match status" value="1"/>
</dbReference>
<keyword evidence="3 12" id="KW-0235">DNA replication</keyword>
<dbReference type="Proteomes" id="UP000297454">
    <property type="component" value="Unassembled WGS sequence"/>
</dbReference>
<dbReference type="SUPFAM" id="SSF48024">
    <property type="entry name" value="N-terminal domain of DnaB helicase"/>
    <property type="match status" value="1"/>
</dbReference>
<dbReference type="GO" id="GO:0043139">
    <property type="term" value="F:5'-3' DNA helicase activity"/>
    <property type="evidence" value="ECO:0007669"/>
    <property type="project" value="UniProtKB-EC"/>
</dbReference>
<gene>
    <name evidence="14" type="primary">dnaB</name>
    <name evidence="14" type="ORF">EQF91_03190</name>
</gene>
<evidence type="ECO:0000256" key="2">
    <source>
        <dbReference type="ARBA" id="ARBA00022515"/>
    </source>
</evidence>
<keyword evidence="15" id="KW-1185">Reference proteome</keyword>
<dbReference type="GO" id="GO:0006269">
    <property type="term" value="P:DNA replication, synthesis of primer"/>
    <property type="evidence" value="ECO:0007669"/>
    <property type="project" value="UniProtKB-UniRule"/>
</dbReference>
<feature type="domain" description="SF4 helicase" evidence="13">
    <location>
        <begin position="175"/>
        <end position="440"/>
    </location>
</feature>
<keyword evidence="5 12" id="KW-0378">Hydrolase</keyword>
<keyword evidence="9" id="KW-0413">Isomerase</keyword>
<evidence type="ECO:0000256" key="4">
    <source>
        <dbReference type="ARBA" id="ARBA00022741"/>
    </source>
</evidence>
<dbReference type="PROSITE" id="PS51199">
    <property type="entry name" value="SF4_HELICASE"/>
    <property type="match status" value="1"/>
</dbReference>
<dbReference type="GeneID" id="97030358"/>
<evidence type="ECO:0000256" key="10">
    <source>
        <dbReference type="ARBA" id="ARBA00048954"/>
    </source>
</evidence>
<dbReference type="Pfam" id="PF00772">
    <property type="entry name" value="DnaB"/>
    <property type="match status" value="1"/>
</dbReference>
<dbReference type="RefSeq" id="WP_134711443.1">
    <property type="nucleotide sequence ID" value="NZ_CP119081.1"/>
</dbReference>
<evidence type="ECO:0000256" key="9">
    <source>
        <dbReference type="ARBA" id="ARBA00023235"/>
    </source>
</evidence>
<dbReference type="OrthoDB" id="9773982at2"/>
<dbReference type="InterPro" id="IPR007692">
    <property type="entry name" value="DNA_helicase_DnaB"/>
</dbReference>
<dbReference type="InterPro" id="IPR016136">
    <property type="entry name" value="DNA_helicase_N/primase_C"/>
</dbReference>
<evidence type="ECO:0000256" key="8">
    <source>
        <dbReference type="ARBA" id="ARBA00023125"/>
    </source>
</evidence>
<dbReference type="GO" id="GO:1990077">
    <property type="term" value="C:primosome complex"/>
    <property type="evidence" value="ECO:0007669"/>
    <property type="project" value="UniProtKB-UniRule"/>
</dbReference>
<reference evidence="14 15" key="1">
    <citation type="submission" date="2019-01" db="EMBL/GenBank/DDBJ databases">
        <title>Draft Genome Sequences of Helcococcus ovis Strains Isolated from the Uterus and Vagina of Dairy Cows with Metritis.</title>
        <authorList>
            <person name="Cunha F."/>
            <person name="Jeon S.J."/>
            <person name="Kutzer P."/>
            <person name="Galvao K.N."/>
        </authorList>
    </citation>
    <scope>NUCLEOTIDE SEQUENCE [LARGE SCALE GENOMIC DNA]</scope>
    <source>
        <strain evidence="14 15">KG-37</strain>
    </source>
</reference>
<evidence type="ECO:0000259" key="13">
    <source>
        <dbReference type="PROSITE" id="PS51199"/>
    </source>
</evidence>
<keyword evidence="8 12" id="KW-0238">DNA-binding</keyword>
<evidence type="ECO:0000256" key="3">
    <source>
        <dbReference type="ARBA" id="ARBA00022705"/>
    </source>
</evidence>
<dbReference type="FunFam" id="3.40.50.300:FF:000076">
    <property type="entry name" value="Replicative DNA helicase"/>
    <property type="match status" value="1"/>
</dbReference>
<dbReference type="GO" id="GO:0005829">
    <property type="term" value="C:cytosol"/>
    <property type="evidence" value="ECO:0007669"/>
    <property type="project" value="TreeGrafter"/>
</dbReference>
<dbReference type="GO" id="GO:0016787">
    <property type="term" value="F:hydrolase activity"/>
    <property type="evidence" value="ECO:0007669"/>
    <property type="project" value="UniProtKB-KW"/>
</dbReference>
<keyword evidence="2 12" id="KW-0639">Primosome</keyword>
<dbReference type="GO" id="GO:0042802">
    <property type="term" value="F:identical protein binding"/>
    <property type="evidence" value="ECO:0007669"/>
    <property type="project" value="UniProtKB-ARBA"/>
</dbReference>
<accession>A0A4R9C3S6</accession>
<name>A0A4R9C3S6_9FIRM</name>
<dbReference type="InterPro" id="IPR007693">
    <property type="entry name" value="DNA_helicase_DnaB-like_N"/>
</dbReference>
<protein>
    <recommendedName>
        <fullName evidence="11 12">Replicative DNA helicase</fullName>
        <ecNumber evidence="11 12">5.6.2.3</ecNumber>
    </recommendedName>
</protein>
<dbReference type="EMBL" id="SCFR01000007">
    <property type="protein sequence ID" value="TFF66774.1"/>
    <property type="molecule type" value="Genomic_DNA"/>
</dbReference>
<evidence type="ECO:0000256" key="1">
    <source>
        <dbReference type="ARBA" id="ARBA00008428"/>
    </source>
</evidence>
<evidence type="ECO:0000256" key="12">
    <source>
        <dbReference type="RuleBase" id="RU362085"/>
    </source>
</evidence>
<dbReference type="InterPro" id="IPR007694">
    <property type="entry name" value="DNA_helicase_DnaB-like_C"/>
</dbReference>
<evidence type="ECO:0000256" key="5">
    <source>
        <dbReference type="ARBA" id="ARBA00022801"/>
    </source>
</evidence>
<dbReference type="PANTHER" id="PTHR30153">
    <property type="entry name" value="REPLICATIVE DNA HELICASE DNAB"/>
    <property type="match status" value="1"/>
</dbReference>
<evidence type="ECO:0000256" key="6">
    <source>
        <dbReference type="ARBA" id="ARBA00022806"/>
    </source>
</evidence>
<keyword evidence="4 12" id="KW-0547">Nucleotide-binding</keyword>
<keyword evidence="6 12" id="KW-0347">Helicase</keyword>
<sequence length="443" mass="50566">MESNYAPSDIKTEKAILGLVIVHNDLVNLLLEKIKRDDFYDLRNSVIYDAISELSFENSPIDFNMINDKLSSKGTLADVGDETYVMTLLDSTYYRANYDSYLNIVKEKSMLRKLLTFGDDVINKVHTTKNSSEELIGEFSEKLFKLSSFDNNEGLVKLEHTMEEAFNHILEMSQNDGDITGVTTGFRDLNRQLSGLQNSDMILLAARPSVGKTALGIHMALNAALAGKKVAVFSLEMSRRQIFQRILSIITNVELQHIISGKIPEEDWQLLYEKSNIIPSIDMYVDDTASISLTELRAKSKRMKQEHGIDLILIDYLQLMTTDIGRNENRQQEISNISRGLKALAKELNIPVLALSQLSRKSEERTNKRPMLSDLRESGAIEQDADVVMMLYRDDYYNEDSEEQNTIEVIIGKHRNGPTGTVKLYFKKENTKFYDFEHMQENE</sequence>
<evidence type="ECO:0000256" key="7">
    <source>
        <dbReference type="ARBA" id="ARBA00022840"/>
    </source>
</evidence>
<comment type="catalytic activity">
    <reaction evidence="10 12">
        <text>ATP + H2O = ADP + phosphate + H(+)</text>
        <dbReference type="Rhea" id="RHEA:13065"/>
        <dbReference type="ChEBI" id="CHEBI:15377"/>
        <dbReference type="ChEBI" id="CHEBI:15378"/>
        <dbReference type="ChEBI" id="CHEBI:30616"/>
        <dbReference type="ChEBI" id="CHEBI:43474"/>
        <dbReference type="ChEBI" id="CHEBI:456216"/>
        <dbReference type="EC" id="5.6.2.3"/>
    </reaction>
</comment>